<keyword evidence="4" id="KW-0804">Transcription</keyword>
<accession>A0A328UDN1</accession>
<dbReference type="InterPro" id="IPR013324">
    <property type="entry name" value="RNA_pol_sigma_r3/r4-like"/>
</dbReference>
<dbReference type="InterPro" id="IPR013249">
    <property type="entry name" value="RNA_pol_sigma70_r4_t2"/>
</dbReference>
<sequence length="181" mass="21287">MPRISLAVAEKLHKVYGEFSHLMYSEAFGILSNRDDAEDSVQEACMNIMRSPQTLMRIEDAETLQPYLRIVARNAAKQVWVKRRYHFREISLESNLDWIDNIPDTDCLPIDKACEKVDAEAFASRLPTRYRDLLVLRYYYEAKTREIAIILGMSESNVRTRLSRAQQYVKAHRNEIWKEEK</sequence>
<dbReference type="InterPro" id="IPR013325">
    <property type="entry name" value="RNA_pol_sigma_r2"/>
</dbReference>
<dbReference type="Pfam" id="PF04542">
    <property type="entry name" value="Sigma70_r2"/>
    <property type="match status" value="1"/>
</dbReference>
<dbReference type="InterPro" id="IPR036388">
    <property type="entry name" value="WH-like_DNA-bd_sf"/>
</dbReference>
<evidence type="ECO:0000256" key="3">
    <source>
        <dbReference type="ARBA" id="ARBA00023082"/>
    </source>
</evidence>
<protein>
    <recommendedName>
        <fullName evidence="9">Sigma-70 family RNA polymerase sigma factor</fullName>
    </recommendedName>
</protein>
<dbReference type="SUPFAM" id="SSF88659">
    <property type="entry name" value="Sigma3 and sigma4 domains of RNA polymerase sigma factors"/>
    <property type="match status" value="1"/>
</dbReference>
<dbReference type="SUPFAM" id="SSF88946">
    <property type="entry name" value="Sigma2 domain of RNA polymerase sigma factors"/>
    <property type="match status" value="1"/>
</dbReference>
<dbReference type="GO" id="GO:0016987">
    <property type="term" value="F:sigma factor activity"/>
    <property type="evidence" value="ECO:0007669"/>
    <property type="project" value="UniProtKB-KW"/>
</dbReference>
<evidence type="ECO:0000256" key="4">
    <source>
        <dbReference type="ARBA" id="ARBA00023163"/>
    </source>
</evidence>
<evidence type="ECO:0000313" key="8">
    <source>
        <dbReference type="Proteomes" id="UP000249377"/>
    </source>
</evidence>
<dbReference type="InterPro" id="IPR007627">
    <property type="entry name" value="RNA_pol_sigma70_r2"/>
</dbReference>
<name>A0A328UDN1_9FIRM</name>
<keyword evidence="8" id="KW-1185">Reference proteome</keyword>
<reference evidence="7 8" key="1">
    <citation type="submission" date="2018-06" db="EMBL/GenBank/DDBJ databases">
        <title>Noncontiguous genome sequence of Ruminococcaceae bacterium ASD2818.</title>
        <authorList>
            <person name="Chaplin A.V."/>
            <person name="Sokolova S.R."/>
            <person name="Kochetkova T.O."/>
            <person name="Goltsov A.Y."/>
            <person name="Trofimov D.Y."/>
            <person name="Efimov B.A."/>
        </authorList>
    </citation>
    <scope>NUCLEOTIDE SEQUENCE [LARGE SCALE GENOMIC DNA]</scope>
    <source>
        <strain evidence="7 8">ASD2818</strain>
    </source>
</reference>
<evidence type="ECO:0000259" key="5">
    <source>
        <dbReference type="Pfam" id="PF04542"/>
    </source>
</evidence>
<dbReference type="Proteomes" id="UP000249377">
    <property type="component" value="Unassembled WGS sequence"/>
</dbReference>
<evidence type="ECO:0000313" key="7">
    <source>
        <dbReference type="EMBL" id="RAQ29171.1"/>
    </source>
</evidence>
<evidence type="ECO:0000259" key="6">
    <source>
        <dbReference type="Pfam" id="PF08281"/>
    </source>
</evidence>
<evidence type="ECO:0008006" key="9">
    <source>
        <dbReference type="Google" id="ProtNLM"/>
    </source>
</evidence>
<organism evidence="7 8">
    <name type="scientific">Hydrogeniiclostridium mannosilyticum</name>
    <dbReference type="NCBI Taxonomy" id="2764322"/>
    <lineage>
        <taxon>Bacteria</taxon>
        <taxon>Bacillati</taxon>
        <taxon>Bacillota</taxon>
        <taxon>Clostridia</taxon>
        <taxon>Eubacteriales</taxon>
        <taxon>Acutalibacteraceae</taxon>
        <taxon>Hydrogeniiclostridium</taxon>
    </lineage>
</organism>
<keyword evidence="2" id="KW-0805">Transcription regulation</keyword>
<dbReference type="GO" id="GO:0003677">
    <property type="term" value="F:DNA binding"/>
    <property type="evidence" value="ECO:0007669"/>
    <property type="project" value="InterPro"/>
</dbReference>
<gene>
    <name evidence="7" type="ORF">DPQ25_06690</name>
</gene>
<comment type="caution">
    <text evidence="7">The sequence shown here is derived from an EMBL/GenBank/DDBJ whole genome shotgun (WGS) entry which is preliminary data.</text>
</comment>
<evidence type="ECO:0000256" key="1">
    <source>
        <dbReference type="ARBA" id="ARBA00010641"/>
    </source>
</evidence>
<dbReference type="Gene3D" id="1.10.10.10">
    <property type="entry name" value="Winged helix-like DNA-binding domain superfamily/Winged helix DNA-binding domain"/>
    <property type="match status" value="1"/>
</dbReference>
<proteinExistence type="inferred from homology"/>
<dbReference type="AlphaFoldDB" id="A0A328UDN1"/>
<dbReference type="GO" id="GO:0006352">
    <property type="term" value="P:DNA-templated transcription initiation"/>
    <property type="evidence" value="ECO:0007669"/>
    <property type="project" value="InterPro"/>
</dbReference>
<dbReference type="PANTHER" id="PTHR43133">
    <property type="entry name" value="RNA POLYMERASE ECF-TYPE SIGMA FACTO"/>
    <property type="match status" value="1"/>
</dbReference>
<evidence type="ECO:0000256" key="2">
    <source>
        <dbReference type="ARBA" id="ARBA00023015"/>
    </source>
</evidence>
<feature type="domain" description="RNA polymerase sigma-70 region 2" evidence="5">
    <location>
        <begin position="17"/>
        <end position="84"/>
    </location>
</feature>
<comment type="similarity">
    <text evidence="1">Belongs to the sigma-70 factor family. ECF subfamily.</text>
</comment>
<dbReference type="InterPro" id="IPR039425">
    <property type="entry name" value="RNA_pol_sigma-70-like"/>
</dbReference>
<dbReference type="Pfam" id="PF08281">
    <property type="entry name" value="Sigma70_r4_2"/>
    <property type="match status" value="1"/>
</dbReference>
<keyword evidence="3" id="KW-0731">Sigma factor</keyword>
<dbReference type="PANTHER" id="PTHR43133:SF51">
    <property type="entry name" value="RNA POLYMERASE SIGMA FACTOR"/>
    <property type="match status" value="1"/>
</dbReference>
<dbReference type="InterPro" id="IPR014284">
    <property type="entry name" value="RNA_pol_sigma-70_dom"/>
</dbReference>
<dbReference type="Gene3D" id="1.10.1740.10">
    <property type="match status" value="1"/>
</dbReference>
<dbReference type="RefSeq" id="WP_112332402.1">
    <property type="nucleotide sequence ID" value="NZ_JADPHD010000003.1"/>
</dbReference>
<dbReference type="EMBL" id="QLYR01000003">
    <property type="protein sequence ID" value="RAQ29171.1"/>
    <property type="molecule type" value="Genomic_DNA"/>
</dbReference>
<dbReference type="NCBIfam" id="TIGR02937">
    <property type="entry name" value="sigma70-ECF"/>
    <property type="match status" value="1"/>
</dbReference>
<feature type="domain" description="RNA polymerase sigma factor 70 region 4 type 2" evidence="6">
    <location>
        <begin position="124"/>
        <end position="165"/>
    </location>
</feature>
<dbReference type="CDD" id="cd06171">
    <property type="entry name" value="Sigma70_r4"/>
    <property type="match status" value="1"/>
</dbReference>